<dbReference type="RefSeq" id="WP_145232265.1">
    <property type="nucleotide sequence ID" value="NZ_CP036343.1"/>
</dbReference>
<keyword evidence="2" id="KW-1185">Reference proteome</keyword>
<dbReference type="OrthoDB" id="290840at2"/>
<dbReference type="AlphaFoldDB" id="A0A517VN83"/>
<gene>
    <name evidence="1" type="ORF">Pan161_60560</name>
</gene>
<reference evidence="1 2" key="1">
    <citation type="submission" date="2019-02" db="EMBL/GenBank/DDBJ databases">
        <title>Deep-cultivation of Planctomycetes and their phenomic and genomic characterization uncovers novel biology.</title>
        <authorList>
            <person name="Wiegand S."/>
            <person name="Jogler M."/>
            <person name="Boedeker C."/>
            <person name="Pinto D."/>
            <person name="Vollmers J."/>
            <person name="Rivas-Marin E."/>
            <person name="Kohn T."/>
            <person name="Peeters S.H."/>
            <person name="Heuer A."/>
            <person name="Rast P."/>
            <person name="Oberbeckmann S."/>
            <person name="Bunk B."/>
            <person name="Jeske O."/>
            <person name="Meyerdierks A."/>
            <person name="Storesund J.E."/>
            <person name="Kallscheuer N."/>
            <person name="Luecker S."/>
            <person name="Lage O.M."/>
            <person name="Pohl T."/>
            <person name="Merkel B.J."/>
            <person name="Hornburger P."/>
            <person name="Mueller R.-W."/>
            <person name="Bruemmer F."/>
            <person name="Labrenz M."/>
            <person name="Spormann A.M."/>
            <person name="Op den Camp H."/>
            <person name="Overmann J."/>
            <person name="Amann R."/>
            <person name="Jetten M.S.M."/>
            <person name="Mascher T."/>
            <person name="Medema M.H."/>
            <person name="Devos D.P."/>
            <person name="Kaster A.-K."/>
            <person name="Ovreas L."/>
            <person name="Rohde M."/>
            <person name="Galperin M.Y."/>
            <person name="Jogler C."/>
        </authorList>
    </citation>
    <scope>NUCLEOTIDE SEQUENCE [LARGE SCALE GENOMIC DNA]</scope>
    <source>
        <strain evidence="1 2">Pan161</strain>
    </source>
</reference>
<organism evidence="1 2">
    <name type="scientific">Gimesia algae</name>
    <dbReference type="NCBI Taxonomy" id="2527971"/>
    <lineage>
        <taxon>Bacteria</taxon>
        <taxon>Pseudomonadati</taxon>
        <taxon>Planctomycetota</taxon>
        <taxon>Planctomycetia</taxon>
        <taxon>Planctomycetales</taxon>
        <taxon>Planctomycetaceae</taxon>
        <taxon>Gimesia</taxon>
    </lineage>
</organism>
<protein>
    <submittedName>
        <fullName evidence="1">Uncharacterized protein</fullName>
    </submittedName>
</protein>
<sequence>MVAKNYIADGYTEDALISGVPNMHGPVRFAFRVMLSDKIREILSSWDLLSAAEKTRRIHAVIVKQVVSWDLEEDGKPLPINQDTLVHLKRNIVERLFNIVMQLDTSDEETKIEEEIDFDKLLGTTSPEEEDAKN</sequence>
<evidence type="ECO:0000313" key="1">
    <source>
        <dbReference type="EMBL" id="QDT94360.1"/>
    </source>
</evidence>
<accession>A0A517VN83</accession>
<evidence type="ECO:0000313" key="2">
    <source>
        <dbReference type="Proteomes" id="UP000316855"/>
    </source>
</evidence>
<name>A0A517VN83_9PLAN</name>
<dbReference type="Proteomes" id="UP000316855">
    <property type="component" value="Chromosome"/>
</dbReference>
<dbReference type="EMBL" id="CP036343">
    <property type="protein sequence ID" value="QDT94360.1"/>
    <property type="molecule type" value="Genomic_DNA"/>
</dbReference>
<proteinExistence type="predicted"/>
<dbReference type="KEGG" id="gax:Pan161_60560"/>